<dbReference type="InterPro" id="IPR013128">
    <property type="entry name" value="Peptidase_C1A"/>
</dbReference>
<evidence type="ECO:0000259" key="12">
    <source>
        <dbReference type="SMART" id="SM00848"/>
    </source>
</evidence>
<dbReference type="InterPro" id="IPR000010">
    <property type="entry name" value="Cystatin_dom"/>
</dbReference>
<evidence type="ECO:0000256" key="3">
    <source>
        <dbReference type="ARBA" id="ARBA00022729"/>
    </source>
</evidence>
<dbReference type="Pfam" id="PF00112">
    <property type="entry name" value="Peptidase_C1"/>
    <property type="match status" value="1"/>
</dbReference>
<dbReference type="PANTHER" id="PTHR12411">
    <property type="entry name" value="CYSTEINE PROTEASE FAMILY C1-RELATED"/>
    <property type="match status" value="1"/>
</dbReference>
<feature type="domain" description="Peptidase C1A papain C-terminal" evidence="11">
    <location>
        <begin position="271"/>
        <end position="483"/>
    </location>
</feature>
<dbReference type="PRINTS" id="PR00705">
    <property type="entry name" value="PAPAIN"/>
</dbReference>
<feature type="chain" id="PRO_5036688374" evidence="9">
    <location>
        <begin position="20"/>
        <end position="484"/>
    </location>
</feature>
<dbReference type="PROSITE" id="PS00639">
    <property type="entry name" value="THIOL_PROTEASE_HIS"/>
    <property type="match status" value="1"/>
</dbReference>
<dbReference type="InterPro" id="IPR025661">
    <property type="entry name" value="Pept_asp_AS"/>
</dbReference>
<dbReference type="InterPro" id="IPR039417">
    <property type="entry name" value="Peptidase_C1A_papain-like"/>
</dbReference>
<proteinExistence type="inferred from homology"/>
<protein>
    <submittedName>
        <fullName evidence="14">Cysteine proteinase</fullName>
    </submittedName>
</protein>
<dbReference type="SUPFAM" id="SSF54001">
    <property type="entry name" value="Cysteine proteinases"/>
    <property type="match status" value="1"/>
</dbReference>
<keyword evidence="3 9" id="KW-0732">Signal</keyword>
<evidence type="ECO:0000313" key="14">
    <source>
        <dbReference type="WBParaSite" id="PgR033_g049_t01"/>
    </source>
</evidence>
<evidence type="ECO:0000256" key="2">
    <source>
        <dbReference type="ARBA" id="ARBA00022670"/>
    </source>
</evidence>
<reference evidence="14" key="1">
    <citation type="submission" date="2022-11" db="UniProtKB">
        <authorList>
            <consortium name="WormBaseParasite"/>
        </authorList>
    </citation>
    <scope>IDENTIFICATION</scope>
</reference>
<name>A0A915BBN7_PARUN</name>
<organism evidence="13 14">
    <name type="scientific">Parascaris univalens</name>
    <name type="common">Nematode worm</name>
    <dbReference type="NCBI Taxonomy" id="6257"/>
    <lineage>
        <taxon>Eukaryota</taxon>
        <taxon>Metazoa</taxon>
        <taxon>Ecdysozoa</taxon>
        <taxon>Nematoda</taxon>
        <taxon>Chromadorea</taxon>
        <taxon>Rhabditida</taxon>
        <taxon>Spirurina</taxon>
        <taxon>Ascaridomorpha</taxon>
        <taxon>Ascaridoidea</taxon>
        <taxon>Ascarididae</taxon>
        <taxon>Parascaris</taxon>
    </lineage>
</organism>
<dbReference type="WBParaSite" id="PgR033_g049_t01">
    <property type="protein sequence ID" value="PgR033_g049_t01"/>
    <property type="gene ID" value="PgR033_g049"/>
</dbReference>
<evidence type="ECO:0000256" key="5">
    <source>
        <dbReference type="ARBA" id="ARBA00022807"/>
    </source>
</evidence>
<sequence length="484" mass="55691">MIIERAILLTVLAMNSVSGVGEYRDIDEVTDKKYEEMSWRAVTKLNKESNDHFHWIPLRVLRVRMQLVAGMKYKLELLIGESNCAKNKVGHDDVREKPCKTNESAKQLVCNIEIIRREWENIEEITNKGCSEYKTPISPYISHPKRQSHRLRSGRGSLIVKGSEGFGLKHHIKAKDYSTWNLFDGFIERYNRKYSNKKEMLRRFRIYKRNLRAAKIWQANEQGTAIYGETQFSDLTQAEFRKIMLPYKWEPPKVPNKMANFKQFGIAQNDIPESFDWREKNAVTEVKNQGSCGSCWAFSVTGNIEGVWAIKTSKLVSLSEQELVDCDTIDQGCNGGLPSNAYREIIRMGGLEAESDYPYDGREKKCHLMKEDITVYINDSIQLPPDEQKMAAWLVAKGPISIGLNANPLQFYRHGIAHPWRVFCSPKHLDHGVLIVGYGSETDKPYWIIKNSWGTKWGEEGYFRLFRGKNVCGIQEMATSAIIK</sequence>
<keyword evidence="7" id="KW-1015">Disulfide bond</keyword>
<dbReference type="CDD" id="cd00042">
    <property type="entry name" value="CY"/>
    <property type="match status" value="1"/>
</dbReference>
<evidence type="ECO:0000256" key="7">
    <source>
        <dbReference type="ARBA" id="ARBA00023157"/>
    </source>
</evidence>
<keyword evidence="8" id="KW-0325">Glycoprotein</keyword>
<accession>A0A915BBN7</accession>
<keyword evidence="5" id="KW-0788">Thiol protease</keyword>
<dbReference type="SUPFAM" id="SSF54403">
    <property type="entry name" value="Cystatin/monellin"/>
    <property type="match status" value="1"/>
</dbReference>
<evidence type="ECO:0000256" key="8">
    <source>
        <dbReference type="ARBA" id="ARBA00023180"/>
    </source>
</evidence>
<dbReference type="PROSITE" id="PS00640">
    <property type="entry name" value="THIOL_PROTEASE_ASN"/>
    <property type="match status" value="1"/>
</dbReference>
<dbReference type="AlphaFoldDB" id="A0A915BBN7"/>
<dbReference type="InterPro" id="IPR025660">
    <property type="entry name" value="Pept_his_AS"/>
</dbReference>
<feature type="signal peptide" evidence="9">
    <location>
        <begin position="1"/>
        <end position="19"/>
    </location>
</feature>
<dbReference type="PROSITE" id="PS00139">
    <property type="entry name" value="THIOL_PROTEASE_CYS"/>
    <property type="match status" value="1"/>
</dbReference>
<evidence type="ECO:0000259" key="11">
    <source>
        <dbReference type="SMART" id="SM00645"/>
    </source>
</evidence>
<dbReference type="SMART" id="SM00848">
    <property type="entry name" value="Inhibitor_I29"/>
    <property type="match status" value="1"/>
</dbReference>
<keyword evidence="13" id="KW-1185">Reference proteome</keyword>
<keyword evidence="2" id="KW-0645">Protease</keyword>
<keyword evidence="6" id="KW-0865">Zymogen</keyword>
<dbReference type="GO" id="GO:0006508">
    <property type="term" value="P:proteolysis"/>
    <property type="evidence" value="ECO:0007669"/>
    <property type="project" value="UniProtKB-KW"/>
</dbReference>
<dbReference type="InterPro" id="IPR000169">
    <property type="entry name" value="Pept_cys_AS"/>
</dbReference>
<dbReference type="GO" id="GO:0004869">
    <property type="term" value="F:cysteine-type endopeptidase inhibitor activity"/>
    <property type="evidence" value="ECO:0007669"/>
    <property type="project" value="InterPro"/>
</dbReference>
<feature type="domain" description="Cathepsin propeptide inhibitor" evidence="12">
    <location>
        <begin position="183"/>
        <end position="240"/>
    </location>
</feature>
<dbReference type="FunFam" id="3.90.70.10:FF:000130">
    <property type="entry name" value="Cysteine proteinase 1"/>
    <property type="match status" value="1"/>
</dbReference>
<dbReference type="InterPro" id="IPR013201">
    <property type="entry name" value="Prot_inhib_I29"/>
</dbReference>
<evidence type="ECO:0000256" key="1">
    <source>
        <dbReference type="ARBA" id="ARBA00008455"/>
    </source>
</evidence>
<dbReference type="SMART" id="SM00043">
    <property type="entry name" value="CY"/>
    <property type="match status" value="1"/>
</dbReference>
<dbReference type="Gene3D" id="3.10.450.10">
    <property type="match status" value="1"/>
</dbReference>
<dbReference type="Proteomes" id="UP000887569">
    <property type="component" value="Unplaced"/>
</dbReference>
<evidence type="ECO:0000256" key="4">
    <source>
        <dbReference type="ARBA" id="ARBA00022801"/>
    </source>
</evidence>
<dbReference type="GO" id="GO:0008234">
    <property type="term" value="F:cysteine-type peptidase activity"/>
    <property type="evidence" value="ECO:0007669"/>
    <property type="project" value="UniProtKB-KW"/>
</dbReference>
<evidence type="ECO:0000256" key="9">
    <source>
        <dbReference type="SAM" id="SignalP"/>
    </source>
</evidence>
<dbReference type="InterPro" id="IPR046350">
    <property type="entry name" value="Cystatin_sf"/>
</dbReference>
<evidence type="ECO:0000259" key="10">
    <source>
        <dbReference type="SMART" id="SM00043"/>
    </source>
</evidence>
<keyword evidence="4" id="KW-0378">Hydrolase</keyword>
<dbReference type="Pfam" id="PF00031">
    <property type="entry name" value="Cystatin"/>
    <property type="match status" value="1"/>
</dbReference>
<evidence type="ECO:0000256" key="6">
    <source>
        <dbReference type="ARBA" id="ARBA00023145"/>
    </source>
</evidence>
<dbReference type="CDD" id="cd02248">
    <property type="entry name" value="Peptidase_C1A"/>
    <property type="match status" value="1"/>
</dbReference>
<comment type="similarity">
    <text evidence="1">Belongs to the peptidase C1 family.</text>
</comment>
<dbReference type="Pfam" id="PF08246">
    <property type="entry name" value="Inhibitor_I29"/>
    <property type="match status" value="1"/>
</dbReference>
<evidence type="ECO:0000313" key="13">
    <source>
        <dbReference type="Proteomes" id="UP000887569"/>
    </source>
</evidence>
<dbReference type="Gene3D" id="3.90.70.10">
    <property type="entry name" value="Cysteine proteinases"/>
    <property type="match status" value="1"/>
</dbReference>
<dbReference type="SMART" id="SM00645">
    <property type="entry name" value="Pept_C1"/>
    <property type="match status" value="1"/>
</dbReference>
<dbReference type="InterPro" id="IPR038765">
    <property type="entry name" value="Papain-like_cys_pep_sf"/>
</dbReference>
<dbReference type="InterPro" id="IPR000668">
    <property type="entry name" value="Peptidase_C1A_C"/>
</dbReference>
<feature type="domain" description="Cystatin" evidence="10">
    <location>
        <begin position="18"/>
        <end position="130"/>
    </location>
</feature>